<dbReference type="PANTHER" id="PTHR11138:SF5">
    <property type="entry name" value="METHIONYL-TRNA FORMYLTRANSFERASE, MITOCHONDRIAL"/>
    <property type="match status" value="1"/>
</dbReference>
<keyword evidence="5 8" id="KW-0808">Transferase</keyword>
<dbReference type="InterPro" id="IPR011034">
    <property type="entry name" value="Formyl_transferase-like_C_sf"/>
</dbReference>
<dbReference type="SUPFAM" id="SSF50486">
    <property type="entry name" value="FMT C-terminal domain-like"/>
    <property type="match status" value="1"/>
</dbReference>
<accession>A0A8J6TF85</accession>
<feature type="domain" description="Formyl transferase N-terminal" evidence="9">
    <location>
        <begin position="7"/>
        <end position="183"/>
    </location>
</feature>
<organism evidence="11 12">
    <name type="scientific">Candidatus Desulfobia pelagia</name>
    <dbReference type="NCBI Taxonomy" id="2841692"/>
    <lineage>
        <taxon>Bacteria</taxon>
        <taxon>Pseudomonadati</taxon>
        <taxon>Thermodesulfobacteriota</taxon>
        <taxon>Desulfobulbia</taxon>
        <taxon>Desulfobulbales</taxon>
        <taxon>Desulfobulbaceae</taxon>
        <taxon>Candidatus Desulfobia</taxon>
    </lineage>
</organism>
<dbReference type="InterPro" id="IPR041711">
    <property type="entry name" value="Met-tRNA-FMT_N"/>
</dbReference>
<keyword evidence="6 8" id="KW-0648">Protein biosynthesis</keyword>
<evidence type="ECO:0000313" key="12">
    <source>
        <dbReference type="Proteomes" id="UP000614424"/>
    </source>
</evidence>
<evidence type="ECO:0000256" key="4">
    <source>
        <dbReference type="ARBA" id="ARBA00016014"/>
    </source>
</evidence>
<evidence type="ECO:0000256" key="5">
    <source>
        <dbReference type="ARBA" id="ARBA00022679"/>
    </source>
</evidence>
<comment type="similarity">
    <text evidence="2 8">Belongs to the Fmt family.</text>
</comment>
<evidence type="ECO:0000256" key="3">
    <source>
        <dbReference type="ARBA" id="ARBA00012261"/>
    </source>
</evidence>
<dbReference type="AlphaFoldDB" id="A0A8J6TF85"/>
<evidence type="ECO:0000313" key="11">
    <source>
        <dbReference type="EMBL" id="MBC8317390.1"/>
    </source>
</evidence>
<comment type="function">
    <text evidence="1 8">Attaches a formyl group to the free amino group of methionyl-tRNA(fMet). The formyl group appears to play a dual role in the initiator identity of N-formylmethionyl-tRNA by promoting its recognition by IF2 and preventing the misappropriation of this tRNA by the elongation apparatus.</text>
</comment>
<name>A0A8J6TF85_9BACT</name>
<dbReference type="SUPFAM" id="SSF53328">
    <property type="entry name" value="Formyltransferase"/>
    <property type="match status" value="1"/>
</dbReference>
<dbReference type="Pfam" id="PF00551">
    <property type="entry name" value="Formyl_trans_N"/>
    <property type="match status" value="1"/>
</dbReference>
<dbReference type="Pfam" id="PF02911">
    <property type="entry name" value="Formyl_trans_C"/>
    <property type="match status" value="1"/>
</dbReference>
<dbReference type="Gene3D" id="3.10.25.10">
    <property type="entry name" value="Formyl transferase, C-terminal domain"/>
    <property type="match status" value="1"/>
</dbReference>
<dbReference type="HAMAP" id="MF_00182">
    <property type="entry name" value="Formyl_trans"/>
    <property type="match status" value="1"/>
</dbReference>
<dbReference type="InterPro" id="IPR036477">
    <property type="entry name" value="Formyl_transf_N_sf"/>
</dbReference>
<sequence length="314" mass="34348">MINKISRIVFMGTPEFAVPSLKALLDHGENVAAVVSQPDRPKGRGRKLAPTPVKKYAQNASIRVLQPSQIKTPEFLETMQELAPDLIVVVAYGRILPGSIISIPSLGTINVHGSLLPRYRGAAPIQRAILNGDAETGITIMQIDEGMDTGAVLLQQTLPINHDDTTVTLAARMADLGGSLLTESLDLMRKNELPPHSQDNSLASPAPPLSKDESLIDWTRSAFEISCQIRGLDPWPKAHTTLNSKWFRLYKPSVIAGEPTEPPGTLYRIDKDGLVIATEHDYLLVREVQYEGSKQMPVRAFVCGHPLKPGLRFG</sequence>
<evidence type="ECO:0000256" key="2">
    <source>
        <dbReference type="ARBA" id="ARBA00010699"/>
    </source>
</evidence>
<evidence type="ECO:0000256" key="1">
    <source>
        <dbReference type="ARBA" id="ARBA00002606"/>
    </source>
</evidence>
<reference evidence="11 12" key="1">
    <citation type="submission" date="2020-08" db="EMBL/GenBank/DDBJ databases">
        <title>Bridging the membrane lipid divide: bacteria of the FCB group superphylum have the potential to synthesize archaeal ether lipids.</title>
        <authorList>
            <person name="Villanueva L."/>
            <person name="Von Meijenfeldt F.A.B."/>
            <person name="Westbye A.B."/>
            <person name="Yadav S."/>
            <person name="Hopmans E.C."/>
            <person name="Dutilh B.E."/>
            <person name="Sinninghe Damste J.S."/>
        </authorList>
    </citation>
    <scope>NUCLEOTIDE SEQUENCE [LARGE SCALE GENOMIC DNA]</scope>
    <source>
        <strain evidence="11">NIOZ-UU47</strain>
    </source>
</reference>
<dbReference type="FunFam" id="3.40.50.12230:FF:000001">
    <property type="entry name" value="Methionyl-tRNA formyltransferase"/>
    <property type="match status" value="1"/>
</dbReference>
<evidence type="ECO:0000256" key="7">
    <source>
        <dbReference type="ARBA" id="ARBA00048558"/>
    </source>
</evidence>
<feature type="domain" description="Formyl transferase C-terminal" evidence="10">
    <location>
        <begin position="209"/>
        <end position="305"/>
    </location>
</feature>
<dbReference type="InterPro" id="IPR002376">
    <property type="entry name" value="Formyl_transf_N"/>
</dbReference>
<dbReference type="GO" id="GO:0005829">
    <property type="term" value="C:cytosol"/>
    <property type="evidence" value="ECO:0007669"/>
    <property type="project" value="TreeGrafter"/>
</dbReference>
<dbReference type="InterPro" id="IPR005794">
    <property type="entry name" value="Fmt"/>
</dbReference>
<evidence type="ECO:0000256" key="8">
    <source>
        <dbReference type="HAMAP-Rule" id="MF_00182"/>
    </source>
</evidence>
<comment type="caution">
    <text evidence="11">The sequence shown here is derived from an EMBL/GenBank/DDBJ whole genome shotgun (WGS) entry which is preliminary data.</text>
</comment>
<dbReference type="PANTHER" id="PTHR11138">
    <property type="entry name" value="METHIONYL-TRNA FORMYLTRANSFERASE"/>
    <property type="match status" value="1"/>
</dbReference>
<dbReference type="Gene3D" id="3.40.50.170">
    <property type="entry name" value="Formyl transferase, N-terminal domain"/>
    <property type="match status" value="1"/>
</dbReference>
<proteinExistence type="inferred from homology"/>
<dbReference type="GO" id="GO:0004479">
    <property type="term" value="F:methionyl-tRNA formyltransferase activity"/>
    <property type="evidence" value="ECO:0007669"/>
    <property type="project" value="UniProtKB-UniRule"/>
</dbReference>
<dbReference type="CDD" id="cd08646">
    <property type="entry name" value="FMT_core_Met-tRNA-FMT_N"/>
    <property type="match status" value="1"/>
</dbReference>
<evidence type="ECO:0000256" key="6">
    <source>
        <dbReference type="ARBA" id="ARBA00022917"/>
    </source>
</evidence>
<dbReference type="EMBL" id="JACNJZ010000085">
    <property type="protein sequence ID" value="MBC8317390.1"/>
    <property type="molecule type" value="Genomic_DNA"/>
</dbReference>
<evidence type="ECO:0000259" key="9">
    <source>
        <dbReference type="Pfam" id="PF00551"/>
    </source>
</evidence>
<dbReference type="NCBIfam" id="TIGR00460">
    <property type="entry name" value="fmt"/>
    <property type="match status" value="1"/>
</dbReference>
<protein>
    <recommendedName>
        <fullName evidence="4 8">Methionyl-tRNA formyltransferase</fullName>
        <ecNumber evidence="3 8">2.1.2.9</ecNumber>
    </recommendedName>
</protein>
<dbReference type="InterPro" id="IPR005793">
    <property type="entry name" value="Formyl_trans_C"/>
</dbReference>
<dbReference type="CDD" id="cd08704">
    <property type="entry name" value="Met_tRNA_FMT_C"/>
    <property type="match status" value="1"/>
</dbReference>
<dbReference type="EC" id="2.1.2.9" evidence="3 8"/>
<dbReference type="Proteomes" id="UP000614424">
    <property type="component" value="Unassembled WGS sequence"/>
</dbReference>
<dbReference type="InterPro" id="IPR044135">
    <property type="entry name" value="Met-tRNA-FMT_C"/>
</dbReference>
<comment type="catalytic activity">
    <reaction evidence="7 8">
        <text>L-methionyl-tRNA(fMet) + (6R)-10-formyltetrahydrofolate = N-formyl-L-methionyl-tRNA(fMet) + (6S)-5,6,7,8-tetrahydrofolate + H(+)</text>
        <dbReference type="Rhea" id="RHEA:24380"/>
        <dbReference type="Rhea" id="RHEA-COMP:9952"/>
        <dbReference type="Rhea" id="RHEA-COMP:9953"/>
        <dbReference type="ChEBI" id="CHEBI:15378"/>
        <dbReference type="ChEBI" id="CHEBI:57453"/>
        <dbReference type="ChEBI" id="CHEBI:78530"/>
        <dbReference type="ChEBI" id="CHEBI:78844"/>
        <dbReference type="ChEBI" id="CHEBI:195366"/>
        <dbReference type="EC" id="2.1.2.9"/>
    </reaction>
</comment>
<gene>
    <name evidence="8" type="primary">fmt</name>
    <name evidence="11" type="ORF">H8E41_05750</name>
</gene>
<evidence type="ECO:0000259" key="10">
    <source>
        <dbReference type="Pfam" id="PF02911"/>
    </source>
</evidence>
<dbReference type="InterPro" id="IPR037022">
    <property type="entry name" value="Formyl_trans_C_sf"/>
</dbReference>
<feature type="binding site" evidence="8">
    <location>
        <begin position="114"/>
        <end position="117"/>
    </location>
    <ligand>
        <name>(6S)-5,6,7,8-tetrahydrofolate</name>
        <dbReference type="ChEBI" id="CHEBI:57453"/>
    </ligand>
</feature>